<keyword evidence="1" id="KW-0812">Transmembrane</keyword>
<reference evidence="2 3" key="1">
    <citation type="journal article" date="2016" name="Nat. Commun.">
        <title>Ectomycorrhizal ecology is imprinted in the genome of the dominant symbiotic fungus Cenococcum geophilum.</title>
        <authorList>
            <consortium name="DOE Joint Genome Institute"/>
            <person name="Peter M."/>
            <person name="Kohler A."/>
            <person name="Ohm R.A."/>
            <person name="Kuo A."/>
            <person name="Krutzmann J."/>
            <person name="Morin E."/>
            <person name="Arend M."/>
            <person name="Barry K.W."/>
            <person name="Binder M."/>
            <person name="Choi C."/>
            <person name="Clum A."/>
            <person name="Copeland A."/>
            <person name="Grisel N."/>
            <person name="Haridas S."/>
            <person name="Kipfer T."/>
            <person name="LaButti K."/>
            <person name="Lindquist E."/>
            <person name="Lipzen A."/>
            <person name="Maire R."/>
            <person name="Meier B."/>
            <person name="Mihaltcheva S."/>
            <person name="Molinier V."/>
            <person name="Murat C."/>
            <person name="Poggeler S."/>
            <person name="Quandt C.A."/>
            <person name="Sperisen C."/>
            <person name="Tritt A."/>
            <person name="Tisserant E."/>
            <person name="Crous P.W."/>
            <person name="Henrissat B."/>
            <person name="Nehls U."/>
            <person name="Egli S."/>
            <person name="Spatafora J.W."/>
            <person name="Grigoriev I.V."/>
            <person name="Martin F.M."/>
        </authorList>
    </citation>
    <scope>NUCLEOTIDE SEQUENCE [LARGE SCALE GENOMIC DNA]</scope>
    <source>
        <strain evidence="2 3">CBS 207.34</strain>
    </source>
</reference>
<feature type="transmembrane region" description="Helical" evidence="1">
    <location>
        <begin position="33"/>
        <end position="57"/>
    </location>
</feature>
<proteinExistence type="predicted"/>
<protein>
    <submittedName>
        <fullName evidence="2">Uncharacterized protein</fullName>
    </submittedName>
</protein>
<keyword evidence="3" id="KW-1185">Reference proteome</keyword>
<evidence type="ECO:0000256" key="1">
    <source>
        <dbReference type="SAM" id="Phobius"/>
    </source>
</evidence>
<dbReference type="AlphaFoldDB" id="A0A8E2EV88"/>
<dbReference type="Proteomes" id="UP000250140">
    <property type="component" value="Unassembled WGS sequence"/>
</dbReference>
<organism evidence="2 3">
    <name type="scientific">Glonium stellatum</name>
    <dbReference type="NCBI Taxonomy" id="574774"/>
    <lineage>
        <taxon>Eukaryota</taxon>
        <taxon>Fungi</taxon>
        <taxon>Dikarya</taxon>
        <taxon>Ascomycota</taxon>
        <taxon>Pezizomycotina</taxon>
        <taxon>Dothideomycetes</taxon>
        <taxon>Pleosporomycetidae</taxon>
        <taxon>Gloniales</taxon>
        <taxon>Gloniaceae</taxon>
        <taxon>Glonium</taxon>
    </lineage>
</organism>
<accession>A0A8E2EV88</accession>
<name>A0A8E2EV88_9PEZI</name>
<keyword evidence="1" id="KW-0472">Membrane</keyword>
<gene>
    <name evidence="2" type="ORF">AOQ84DRAFT_355934</name>
</gene>
<sequence>MLHFSLDLLGLILKQPPIFCVARFFLQKGQPVLLFLFMSLLLTQNLLFKGFIISSYFSQFCSKLSLDFVSL</sequence>
<evidence type="ECO:0000313" key="2">
    <source>
        <dbReference type="EMBL" id="OCL05484.1"/>
    </source>
</evidence>
<evidence type="ECO:0000313" key="3">
    <source>
        <dbReference type="Proteomes" id="UP000250140"/>
    </source>
</evidence>
<keyword evidence="1" id="KW-1133">Transmembrane helix</keyword>
<dbReference type="EMBL" id="KV750275">
    <property type="protein sequence ID" value="OCL05484.1"/>
    <property type="molecule type" value="Genomic_DNA"/>
</dbReference>